<dbReference type="AlphaFoldDB" id="A0A3R9RAL4"/>
<evidence type="ECO:0000313" key="1">
    <source>
        <dbReference type="EMBL" id="RSN78735.1"/>
    </source>
</evidence>
<organism evidence="1 2">
    <name type="scientific">Candidatus Methanodesulfokora washburnensis</name>
    <dbReference type="NCBI Taxonomy" id="2478471"/>
    <lineage>
        <taxon>Archaea</taxon>
        <taxon>Thermoproteota</taxon>
        <taxon>Candidatus Korarchaeia</taxon>
        <taxon>Candidatus Korarchaeia incertae sedis</taxon>
        <taxon>Candidatus Methanodesulfokora</taxon>
    </lineage>
</organism>
<gene>
    <name evidence="1" type="ORF">D6D85_00570</name>
</gene>
<comment type="caution">
    <text evidence="1">The sequence shown here is derived from an EMBL/GenBank/DDBJ whole genome shotgun (WGS) entry which is preliminary data.</text>
</comment>
<dbReference type="RefSeq" id="WP_125670087.1">
    <property type="nucleotide sequence ID" value="NZ_RCOS01000010.1"/>
</dbReference>
<evidence type="ECO:0000313" key="2">
    <source>
        <dbReference type="Proteomes" id="UP000277582"/>
    </source>
</evidence>
<keyword evidence="2" id="KW-1185">Reference proteome</keyword>
<dbReference type="EMBL" id="RCOS01000010">
    <property type="protein sequence ID" value="RSN78735.1"/>
    <property type="molecule type" value="Genomic_DNA"/>
</dbReference>
<sequence>MAIKMTPPRSECPASSKLYGLMGSQDISDGGVNDRILSGLFSSLHIICYTLNQEERDYSFLSGDNKDEGKIVAEDCFKEVILHHLDLK</sequence>
<proteinExistence type="predicted"/>
<dbReference type="Proteomes" id="UP000277582">
    <property type="component" value="Unassembled WGS sequence"/>
</dbReference>
<protein>
    <submittedName>
        <fullName evidence="1">Uncharacterized protein</fullName>
    </submittedName>
</protein>
<accession>A0A3R9RAL4</accession>
<name>A0A3R9RAL4_9CREN</name>
<reference evidence="1 2" key="1">
    <citation type="submission" date="2018-10" db="EMBL/GenBank/DDBJ databases">
        <title>Co-occurring genomic capacity for anaerobic methane metabolism and dissimilatory sulfite reduction discovered in the Korarchaeota.</title>
        <authorList>
            <person name="Mckay L.J."/>
            <person name="Dlakic M."/>
            <person name="Fields M.W."/>
            <person name="Delmont T.O."/>
            <person name="Eren A.M."/>
            <person name="Jay Z.J."/>
            <person name="Klingelsmith K.B."/>
            <person name="Rusch D.B."/>
            <person name="Inskeep W.P."/>
        </authorList>
    </citation>
    <scope>NUCLEOTIDE SEQUENCE [LARGE SCALE GENOMIC DNA]</scope>
    <source>
        <strain evidence="1 2">MDKW</strain>
    </source>
</reference>